<dbReference type="FunFam" id="1.20.272.10:FF:000001">
    <property type="entry name" value="Putative AAA family ATPase"/>
    <property type="match status" value="1"/>
</dbReference>
<evidence type="ECO:0000313" key="13">
    <source>
        <dbReference type="Proteomes" id="UP001217754"/>
    </source>
</evidence>
<dbReference type="GO" id="GO:0016887">
    <property type="term" value="F:ATP hydrolysis activity"/>
    <property type="evidence" value="ECO:0007669"/>
    <property type="project" value="InterPro"/>
</dbReference>
<comment type="similarity">
    <text evidence="1">Belongs to the AAA ATPase family. RarA/MGS1/WRNIP1 subfamily.</text>
</comment>
<keyword evidence="6" id="KW-0862">Zinc</keyword>
<evidence type="ECO:0000256" key="8">
    <source>
        <dbReference type="ARBA" id="ARBA00023204"/>
    </source>
</evidence>
<evidence type="ECO:0000259" key="11">
    <source>
        <dbReference type="SMART" id="SM00734"/>
    </source>
</evidence>
<dbReference type="InterPro" id="IPR006642">
    <property type="entry name" value="Rad18_UBZ4"/>
</dbReference>
<gene>
    <name evidence="12" type="primary">MGS1</name>
    <name evidence="12" type="ORF">MJAP1_002067</name>
</gene>
<name>A0AAF0EXX4_9BASI</name>
<dbReference type="RefSeq" id="XP_060121993.1">
    <property type="nucleotide sequence ID" value="XM_060266010.1"/>
</dbReference>
<dbReference type="Pfam" id="PF16193">
    <property type="entry name" value="AAA_assoc_2"/>
    <property type="match status" value="1"/>
</dbReference>
<dbReference type="InterPro" id="IPR051314">
    <property type="entry name" value="AAA_ATPase_RarA/MGS1/WRNIP1"/>
</dbReference>
<dbReference type="Gene3D" id="3.30.160.60">
    <property type="entry name" value="Classic Zinc Finger"/>
    <property type="match status" value="1"/>
</dbReference>
<dbReference type="GO" id="GO:0003677">
    <property type="term" value="F:DNA binding"/>
    <property type="evidence" value="ECO:0007669"/>
    <property type="project" value="InterPro"/>
</dbReference>
<dbReference type="GO" id="GO:0005634">
    <property type="term" value="C:nucleus"/>
    <property type="evidence" value="ECO:0007669"/>
    <property type="project" value="TreeGrafter"/>
</dbReference>
<dbReference type="GO" id="GO:0005524">
    <property type="term" value="F:ATP binding"/>
    <property type="evidence" value="ECO:0007669"/>
    <property type="project" value="UniProtKB-KW"/>
</dbReference>
<evidence type="ECO:0000256" key="4">
    <source>
        <dbReference type="ARBA" id="ARBA00022763"/>
    </source>
</evidence>
<keyword evidence="2" id="KW-0479">Metal-binding</keyword>
<keyword evidence="8" id="KW-0234">DNA repair</keyword>
<keyword evidence="7" id="KW-0067">ATP-binding</keyword>
<dbReference type="InterPro" id="IPR008921">
    <property type="entry name" value="DNA_pol3_clamp-load_cplx_C"/>
</dbReference>
<keyword evidence="5" id="KW-0863">Zinc-finger</keyword>
<dbReference type="GO" id="GO:0006271">
    <property type="term" value="P:DNA strand elongation involved in DNA replication"/>
    <property type="evidence" value="ECO:0007669"/>
    <property type="project" value="UniProtKB-ARBA"/>
</dbReference>
<feature type="domain" description="AAA+ ATPase" evidence="10">
    <location>
        <begin position="114"/>
        <end position="243"/>
    </location>
</feature>
<dbReference type="AlphaFoldDB" id="A0AAF0EXX4"/>
<keyword evidence="3" id="KW-0547">Nucleotide-binding</keyword>
<evidence type="ECO:0000256" key="2">
    <source>
        <dbReference type="ARBA" id="ARBA00022723"/>
    </source>
</evidence>
<evidence type="ECO:0000313" key="12">
    <source>
        <dbReference type="EMBL" id="WFD39096.1"/>
    </source>
</evidence>
<dbReference type="Proteomes" id="UP001217754">
    <property type="component" value="Chromosome 3"/>
</dbReference>
<evidence type="ECO:0000256" key="3">
    <source>
        <dbReference type="ARBA" id="ARBA00022741"/>
    </source>
</evidence>
<dbReference type="PANTHER" id="PTHR13779">
    <property type="entry name" value="WERNER HELICASE-INTERACTING PROTEIN 1 FAMILY MEMBER"/>
    <property type="match status" value="1"/>
</dbReference>
<dbReference type="GO" id="GO:0017116">
    <property type="term" value="F:single-stranded DNA helicase activity"/>
    <property type="evidence" value="ECO:0007669"/>
    <property type="project" value="TreeGrafter"/>
</dbReference>
<evidence type="ECO:0000256" key="6">
    <source>
        <dbReference type="ARBA" id="ARBA00022833"/>
    </source>
</evidence>
<evidence type="ECO:0000256" key="5">
    <source>
        <dbReference type="ARBA" id="ARBA00022771"/>
    </source>
</evidence>
<proteinExistence type="inferred from homology"/>
<dbReference type="CDD" id="cd00009">
    <property type="entry name" value="AAA"/>
    <property type="match status" value="1"/>
</dbReference>
<dbReference type="SMART" id="SM00734">
    <property type="entry name" value="ZnF_Rad18"/>
    <property type="match status" value="1"/>
</dbReference>
<dbReference type="GeneID" id="85225716"/>
<dbReference type="GO" id="GO:0000731">
    <property type="term" value="P:DNA synthesis involved in DNA repair"/>
    <property type="evidence" value="ECO:0007669"/>
    <property type="project" value="TreeGrafter"/>
</dbReference>
<keyword evidence="13" id="KW-1185">Reference proteome</keyword>
<dbReference type="Gene3D" id="1.10.3710.10">
    <property type="entry name" value="DNA polymerase III clamp loader subunits, C-terminal domain"/>
    <property type="match status" value="1"/>
</dbReference>
<dbReference type="Gene3D" id="1.20.272.10">
    <property type="match status" value="1"/>
</dbReference>
<evidence type="ECO:0000256" key="1">
    <source>
        <dbReference type="ARBA" id="ARBA00008959"/>
    </source>
</evidence>
<organism evidence="12 13">
    <name type="scientific">Malassezia japonica</name>
    <dbReference type="NCBI Taxonomy" id="223818"/>
    <lineage>
        <taxon>Eukaryota</taxon>
        <taxon>Fungi</taxon>
        <taxon>Dikarya</taxon>
        <taxon>Basidiomycota</taxon>
        <taxon>Ustilaginomycotina</taxon>
        <taxon>Malasseziomycetes</taxon>
        <taxon>Malasseziales</taxon>
        <taxon>Malasseziaceae</taxon>
        <taxon>Malassezia</taxon>
    </lineage>
</organism>
<sequence>MAAPASYESVACPNCERRVAFGVLNEHLDKCLAGGEARDEKKSDARGEKRTANDADLPPRTDVAPSEGRARPPRDALELSKPFAERMRPRSLGEYIGQAEVVKGALQALLRRGQVPSMVLWGPPGSGKTTLARLVTREATAALTRENPSAAPYRFVEMSATVATVVEMKKVMDEAVHRLQLTGQRSVLFIDEIQRLNRTQQDVFLPALEKGHLTLLAATTENPSFRLQSALLSRMRVVVLSKLSVPDTILVLRQAMGRVQDDGDAIPPWLDDALLEWIAQISDGDARAALNALELALVTGDEKASHEANVAQLKAALKRTALKYDRAGDAHYDTISALHKSIRGSNPDAALYWLARMVAAGDDPLFIARRLIVCASEDCCSPEMLNLALATYRACEVVGLPECGINLSHCVATLAEHPKSTRTYRAWKKALSMVESEFNYPVPLHIRNAPTSLMKNLGYGAEYRYEPSFAHPVHQEFFPPEVRTTRFLSPPPDAAEVEQVMERAAGTGVYACQRQFQIGARAVDFDLLDEWERKHNDGAPWRGRAALEAAAPPAPGHPS</sequence>
<evidence type="ECO:0000256" key="7">
    <source>
        <dbReference type="ARBA" id="ARBA00022840"/>
    </source>
</evidence>
<dbReference type="SUPFAM" id="SSF52540">
    <property type="entry name" value="P-loop containing nucleoside triphosphate hydrolases"/>
    <property type="match status" value="1"/>
</dbReference>
<dbReference type="Gene3D" id="1.10.8.60">
    <property type="match status" value="1"/>
</dbReference>
<keyword evidence="4" id="KW-0227">DNA damage</keyword>
<dbReference type="InterPro" id="IPR003959">
    <property type="entry name" value="ATPase_AAA_core"/>
</dbReference>
<dbReference type="Gene3D" id="3.40.50.300">
    <property type="entry name" value="P-loop containing nucleotide triphosphate hydrolases"/>
    <property type="match status" value="1"/>
</dbReference>
<evidence type="ECO:0000256" key="9">
    <source>
        <dbReference type="SAM" id="MobiDB-lite"/>
    </source>
</evidence>
<dbReference type="SUPFAM" id="SSF48019">
    <property type="entry name" value="post-AAA+ oligomerization domain-like"/>
    <property type="match status" value="1"/>
</dbReference>
<dbReference type="Pfam" id="PF12002">
    <property type="entry name" value="MgsA_C"/>
    <property type="match status" value="1"/>
</dbReference>
<dbReference type="GO" id="GO:0008270">
    <property type="term" value="F:zinc ion binding"/>
    <property type="evidence" value="ECO:0007669"/>
    <property type="project" value="UniProtKB-KW"/>
</dbReference>
<feature type="region of interest" description="Disordered" evidence="9">
    <location>
        <begin position="538"/>
        <end position="559"/>
    </location>
</feature>
<dbReference type="Pfam" id="PF00004">
    <property type="entry name" value="AAA"/>
    <property type="match status" value="1"/>
</dbReference>
<reference evidence="12" key="1">
    <citation type="submission" date="2023-03" db="EMBL/GenBank/DDBJ databases">
        <title>Mating type loci evolution in Malassezia.</title>
        <authorList>
            <person name="Coelho M.A."/>
        </authorList>
    </citation>
    <scope>NUCLEOTIDE SEQUENCE</scope>
    <source>
        <strain evidence="12">CBS 9431</strain>
    </source>
</reference>
<dbReference type="PANTHER" id="PTHR13779:SF7">
    <property type="entry name" value="ATPASE WRNIP1"/>
    <property type="match status" value="1"/>
</dbReference>
<feature type="compositionally biased region" description="Basic and acidic residues" evidence="9">
    <location>
        <begin position="32"/>
        <end position="59"/>
    </location>
</feature>
<evidence type="ECO:0000259" key="10">
    <source>
        <dbReference type="SMART" id="SM00382"/>
    </source>
</evidence>
<feature type="compositionally biased region" description="Low complexity" evidence="9">
    <location>
        <begin position="539"/>
        <end position="551"/>
    </location>
</feature>
<dbReference type="GO" id="GO:0008047">
    <property type="term" value="F:enzyme activator activity"/>
    <property type="evidence" value="ECO:0007669"/>
    <property type="project" value="TreeGrafter"/>
</dbReference>
<dbReference type="InterPro" id="IPR003593">
    <property type="entry name" value="AAA+_ATPase"/>
</dbReference>
<feature type="domain" description="UBZ4-type" evidence="11">
    <location>
        <begin position="9"/>
        <end position="32"/>
    </location>
</feature>
<dbReference type="InterPro" id="IPR032423">
    <property type="entry name" value="AAA_assoc_2"/>
</dbReference>
<dbReference type="SMART" id="SM00382">
    <property type="entry name" value="AAA"/>
    <property type="match status" value="1"/>
</dbReference>
<dbReference type="EMBL" id="CP119960">
    <property type="protein sequence ID" value="WFD39096.1"/>
    <property type="molecule type" value="Genomic_DNA"/>
</dbReference>
<protein>
    <submittedName>
        <fullName evidence="12">DNA-dependent ATPase mgs1</fullName>
    </submittedName>
</protein>
<accession>A0AAF0EXX4</accession>
<dbReference type="InterPro" id="IPR027417">
    <property type="entry name" value="P-loop_NTPase"/>
</dbReference>
<feature type="compositionally biased region" description="Basic and acidic residues" evidence="9">
    <location>
        <begin position="68"/>
        <end position="83"/>
    </location>
</feature>
<dbReference type="InterPro" id="IPR021886">
    <property type="entry name" value="MgsA_C"/>
</dbReference>
<feature type="region of interest" description="Disordered" evidence="9">
    <location>
        <begin position="32"/>
        <end position="83"/>
    </location>
</feature>